<gene>
    <name evidence="1" type="ORF">CG716_22685</name>
</gene>
<keyword evidence="2" id="KW-1185">Reference proteome</keyword>
<comment type="caution">
    <text evidence="1">The sequence shown here is derived from an EMBL/GenBank/DDBJ whole genome shotgun (WGS) entry which is preliminary data.</text>
</comment>
<reference evidence="1 2" key="1">
    <citation type="submission" date="2017-07" db="EMBL/GenBank/DDBJ databases">
        <title>The new phylogeny of genus Mycobacterium.</title>
        <authorList>
            <person name="Tortoli E."/>
            <person name="Trovato A."/>
            <person name="Cirillo D.M."/>
        </authorList>
    </citation>
    <scope>NUCLEOTIDE SEQUENCE [LARGE SCALE GENOMIC DNA]</scope>
    <source>
        <strain evidence="1 2">ATCC 33027</strain>
    </source>
</reference>
<name>A0A255DAN7_9MYCO</name>
<dbReference type="RefSeq" id="WP_094483375.1">
    <property type="nucleotide sequence ID" value="NZ_NOZR01000023.1"/>
</dbReference>
<sequence length="111" mass="12450">MSMRTPIRHGEILLLPVATVPSGESEQVTSCIVGHSESGHHHVLESDQVFAQIVAMNGDLFVDLPTETPLRHHKNHQQHRELTVPAGTWKVVRKTEFDIRSTVAPRRFVAD</sequence>
<evidence type="ECO:0000313" key="2">
    <source>
        <dbReference type="Proteomes" id="UP000216063"/>
    </source>
</evidence>
<accession>A0A255DAN7</accession>
<evidence type="ECO:0000313" key="1">
    <source>
        <dbReference type="EMBL" id="OYN76160.1"/>
    </source>
</evidence>
<dbReference type="AlphaFoldDB" id="A0A255DAN7"/>
<protein>
    <submittedName>
        <fullName evidence="1">Uncharacterized protein</fullName>
    </submittedName>
</protein>
<dbReference type="OrthoDB" id="4731087at2"/>
<proteinExistence type="predicted"/>
<dbReference type="EMBL" id="NOZR01000023">
    <property type="protein sequence ID" value="OYN76160.1"/>
    <property type="molecule type" value="Genomic_DNA"/>
</dbReference>
<organism evidence="1 2">
    <name type="scientific">Mycolicibacterium sphagni</name>
    <dbReference type="NCBI Taxonomy" id="1786"/>
    <lineage>
        <taxon>Bacteria</taxon>
        <taxon>Bacillati</taxon>
        <taxon>Actinomycetota</taxon>
        <taxon>Actinomycetes</taxon>
        <taxon>Mycobacteriales</taxon>
        <taxon>Mycobacteriaceae</taxon>
        <taxon>Mycolicibacterium</taxon>
    </lineage>
</organism>
<dbReference type="Proteomes" id="UP000216063">
    <property type="component" value="Unassembled WGS sequence"/>
</dbReference>